<organism evidence="4 5">
    <name type="scientific">Reichenbachiella faecimaris</name>
    <dbReference type="NCBI Taxonomy" id="692418"/>
    <lineage>
        <taxon>Bacteria</taxon>
        <taxon>Pseudomonadati</taxon>
        <taxon>Bacteroidota</taxon>
        <taxon>Cytophagia</taxon>
        <taxon>Cytophagales</taxon>
        <taxon>Reichenbachiellaceae</taxon>
        <taxon>Reichenbachiella</taxon>
    </lineage>
</organism>
<gene>
    <name evidence="4" type="ORF">SAMN04488029_2574</name>
</gene>
<proteinExistence type="inferred from homology"/>
<dbReference type="NCBIfam" id="TIGR00654">
    <property type="entry name" value="PhzF_family"/>
    <property type="match status" value="1"/>
</dbReference>
<reference evidence="4 5" key="1">
    <citation type="submission" date="2017-04" db="EMBL/GenBank/DDBJ databases">
        <authorList>
            <person name="Afonso C.L."/>
            <person name="Miller P.J."/>
            <person name="Scott M.A."/>
            <person name="Spackman E."/>
            <person name="Goraichik I."/>
            <person name="Dimitrov K.M."/>
            <person name="Suarez D.L."/>
            <person name="Swayne D.E."/>
        </authorList>
    </citation>
    <scope>NUCLEOTIDE SEQUENCE [LARGE SCALE GENOMIC DNA]</scope>
    <source>
        <strain evidence="4 5">DSM 26133</strain>
    </source>
</reference>
<keyword evidence="2" id="KW-0413">Isomerase</keyword>
<name>A0A1W2GHM5_REIFA</name>
<dbReference type="SUPFAM" id="SSF54506">
    <property type="entry name" value="Diaminopimelate epimerase-like"/>
    <property type="match status" value="1"/>
</dbReference>
<sequence length="289" mass="32062">MKKVKVQIINSFSINEKGGNPAGVVLDADHLSMAQKQTVAKSVGVSETAFLYQSELADFKVDFFTPTKQIPHCGHATVAAFSYLRQLNQIATDRSSKETIDGLRSIFFEESRAYMEQKSPAFYQLSDDEISQTARALGLKSTDLLALPQIVNTGNSFLIVEVEERVLESIEPLHPEIEKISKKHDLIGFYVFAKPADPAFDATTRMFAPYYGIDEESATGMAAGPLACYLDKYHSNRTPNYKISQGRFMTAPSPSCIYVRLEKSEDQVTRLFAGGDAYVSSTINLNINE</sequence>
<keyword evidence="5" id="KW-1185">Reference proteome</keyword>
<dbReference type="Pfam" id="PF02567">
    <property type="entry name" value="PhzC-PhzF"/>
    <property type="match status" value="1"/>
</dbReference>
<dbReference type="EMBL" id="FWYF01000003">
    <property type="protein sequence ID" value="SMD35858.1"/>
    <property type="molecule type" value="Genomic_DNA"/>
</dbReference>
<comment type="similarity">
    <text evidence="1">Belongs to the PhzF family.</text>
</comment>
<dbReference type="GO" id="GO:0005737">
    <property type="term" value="C:cytoplasm"/>
    <property type="evidence" value="ECO:0007669"/>
    <property type="project" value="TreeGrafter"/>
</dbReference>
<feature type="active site" evidence="3">
    <location>
        <position position="47"/>
    </location>
</feature>
<dbReference type="STRING" id="692418.SAMN04488029_2574"/>
<dbReference type="PIRSF" id="PIRSF016184">
    <property type="entry name" value="PhzC_PhzF"/>
    <property type="match status" value="1"/>
</dbReference>
<accession>A0A1W2GHM5</accession>
<dbReference type="RefSeq" id="WP_084373254.1">
    <property type="nucleotide sequence ID" value="NZ_FWYF01000003.1"/>
</dbReference>
<dbReference type="InterPro" id="IPR003719">
    <property type="entry name" value="Phenazine_PhzF-like"/>
</dbReference>
<dbReference type="PANTHER" id="PTHR13774">
    <property type="entry name" value="PHENAZINE BIOSYNTHESIS PROTEIN"/>
    <property type="match status" value="1"/>
</dbReference>
<evidence type="ECO:0000256" key="1">
    <source>
        <dbReference type="ARBA" id="ARBA00008270"/>
    </source>
</evidence>
<dbReference type="GO" id="GO:0016853">
    <property type="term" value="F:isomerase activity"/>
    <property type="evidence" value="ECO:0007669"/>
    <property type="project" value="UniProtKB-KW"/>
</dbReference>
<dbReference type="OrthoDB" id="9788221at2"/>
<dbReference type="AlphaFoldDB" id="A0A1W2GHM5"/>
<dbReference type="Proteomes" id="UP000192472">
    <property type="component" value="Unassembled WGS sequence"/>
</dbReference>
<dbReference type="Gene3D" id="3.10.310.10">
    <property type="entry name" value="Diaminopimelate Epimerase, Chain A, domain 1"/>
    <property type="match status" value="2"/>
</dbReference>
<evidence type="ECO:0000313" key="4">
    <source>
        <dbReference type="EMBL" id="SMD35858.1"/>
    </source>
</evidence>
<evidence type="ECO:0000256" key="3">
    <source>
        <dbReference type="PIRSR" id="PIRSR016184-1"/>
    </source>
</evidence>
<evidence type="ECO:0000313" key="5">
    <source>
        <dbReference type="Proteomes" id="UP000192472"/>
    </source>
</evidence>
<protein>
    <submittedName>
        <fullName evidence="4">Phenazine biosynthesis protein PhzF family</fullName>
    </submittedName>
</protein>
<dbReference type="PANTHER" id="PTHR13774:SF39">
    <property type="entry name" value="BIOSYNTHESIS PROTEIN, PUTATIVE-RELATED"/>
    <property type="match status" value="1"/>
</dbReference>
<evidence type="ECO:0000256" key="2">
    <source>
        <dbReference type="ARBA" id="ARBA00023235"/>
    </source>
</evidence>